<dbReference type="RefSeq" id="WP_158637654.1">
    <property type="nucleotide sequence ID" value="NZ_JACHOA010000001.1"/>
</dbReference>
<dbReference type="EMBL" id="JACHOA010000001">
    <property type="protein sequence ID" value="MBB4612210.1"/>
    <property type="molecule type" value="Genomic_DNA"/>
</dbReference>
<comment type="caution">
    <text evidence="2">The sequence shown here is derived from an EMBL/GenBank/DDBJ whole genome shotgun (WGS) entry which is preliminary data.</text>
</comment>
<evidence type="ECO:0000256" key="1">
    <source>
        <dbReference type="SAM" id="MobiDB-lite"/>
    </source>
</evidence>
<evidence type="ECO:0000313" key="3">
    <source>
        <dbReference type="Proteomes" id="UP000538566"/>
    </source>
</evidence>
<keyword evidence="3" id="KW-1185">Reference proteome</keyword>
<accession>A0A7W7A9J9</accession>
<evidence type="ECO:0000313" key="2">
    <source>
        <dbReference type="EMBL" id="MBB4612210.1"/>
    </source>
</evidence>
<name>A0A7W7A9J9_9SPHN</name>
<protein>
    <submittedName>
        <fullName evidence="2">Heat shock protein HslJ</fullName>
    </submittedName>
</protein>
<dbReference type="OrthoDB" id="7431988at2"/>
<organism evidence="2 3">
    <name type="scientific">Novosphingobium taihuense</name>
    <dbReference type="NCBI Taxonomy" id="260085"/>
    <lineage>
        <taxon>Bacteria</taxon>
        <taxon>Pseudomonadati</taxon>
        <taxon>Pseudomonadota</taxon>
        <taxon>Alphaproteobacteria</taxon>
        <taxon>Sphingomonadales</taxon>
        <taxon>Sphingomonadaceae</taxon>
        <taxon>Novosphingobium</taxon>
    </lineage>
</organism>
<feature type="compositionally biased region" description="Pro residues" evidence="1">
    <location>
        <begin position="267"/>
        <end position="279"/>
    </location>
</feature>
<keyword evidence="2" id="KW-0346">Stress response</keyword>
<feature type="region of interest" description="Disordered" evidence="1">
    <location>
        <begin position="256"/>
        <end position="279"/>
    </location>
</feature>
<dbReference type="AlphaFoldDB" id="A0A7W7A9J9"/>
<proteinExistence type="predicted"/>
<sequence length="279" mass="30294">MTSLSSIEGMWDVADFNGYVPARLNGSGWHEAFVMIGRRGSLSFRIGCNYSGTTGKVDARGIFRTSNADQITTLVLCEPERMKRDGQFFGLFKRSPSFERINRDRLLVRAGDDRLLLERPALRQKANIASLAQLQGDWQVLSVADQSAGGGSGFGLSDLPRLIRISDNRLWLTACPSEALAFKYESGRLITANKEDLPPCMSSAFRKALPYADAYRYVGKVLTTGPMAELGTGGILVLSAGRNALVLTRPQPVQDGSIGLTSIPGQQEPPPPPSTPPHP</sequence>
<reference evidence="2 3" key="1">
    <citation type="submission" date="2020-08" db="EMBL/GenBank/DDBJ databases">
        <title>Genomic Encyclopedia of Type Strains, Phase IV (KMG-IV): sequencing the most valuable type-strain genomes for metagenomic binning, comparative biology and taxonomic classification.</title>
        <authorList>
            <person name="Goeker M."/>
        </authorList>
    </citation>
    <scope>NUCLEOTIDE SEQUENCE [LARGE SCALE GENOMIC DNA]</scope>
    <source>
        <strain evidence="2 3">DSM 17507</strain>
    </source>
</reference>
<gene>
    <name evidence="2" type="ORF">GGR37_000456</name>
</gene>
<dbReference type="Proteomes" id="UP000538566">
    <property type="component" value="Unassembled WGS sequence"/>
</dbReference>